<dbReference type="Proteomes" id="UP000244240">
    <property type="component" value="Unassembled WGS sequence"/>
</dbReference>
<sequence length="65" mass="7239">MKPKDRRMKAEMKAENLLSASDANEDVSPPGSGRTERRISTSFRSDKGNFTGPLPNKEQDSRDEA</sequence>
<gene>
    <name evidence="2" type="ORF">C8P63_1176</name>
</gene>
<dbReference type="RefSeq" id="WP_108024542.1">
    <property type="nucleotide sequence ID" value="NZ_QBKR01000017.1"/>
</dbReference>
<proteinExistence type="predicted"/>
<organism evidence="2 3">
    <name type="scientific">Melghirimyces profundicolus</name>
    <dbReference type="NCBI Taxonomy" id="1242148"/>
    <lineage>
        <taxon>Bacteria</taxon>
        <taxon>Bacillati</taxon>
        <taxon>Bacillota</taxon>
        <taxon>Bacilli</taxon>
        <taxon>Bacillales</taxon>
        <taxon>Thermoactinomycetaceae</taxon>
        <taxon>Melghirimyces</taxon>
    </lineage>
</organism>
<dbReference type="EMBL" id="QBKR01000017">
    <property type="protein sequence ID" value="PTX58259.1"/>
    <property type="molecule type" value="Genomic_DNA"/>
</dbReference>
<comment type="caution">
    <text evidence="2">The sequence shown here is derived from an EMBL/GenBank/DDBJ whole genome shotgun (WGS) entry which is preliminary data.</text>
</comment>
<reference evidence="2 3" key="1">
    <citation type="submission" date="2018-04" db="EMBL/GenBank/DDBJ databases">
        <title>Genomic Encyclopedia of Archaeal and Bacterial Type Strains, Phase II (KMG-II): from individual species to whole genera.</title>
        <authorList>
            <person name="Goeker M."/>
        </authorList>
    </citation>
    <scope>NUCLEOTIDE SEQUENCE [LARGE SCALE GENOMIC DNA]</scope>
    <source>
        <strain evidence="2 3">DSM 45787</strain>
    </source>
</reference>
<evidence type="ECO:0000313" key="2">
    <source>
        <dbReference type="EMBL" id="PTX58259.1"/>
    </source>
</evidence>
<keyword evidence="3" id="KW-1185">Reference proteome</keyword>
<evidence type="ECO:0000256" key="1">
    <source>
        <dbReference type="SAM" id="MobiDB-lite"/>
    </source>
</evidence>
<accession>A0A2T6BQD4</accession>
<protein>
    <submittedName>
        <fullName evidence="2">Uncharacterized protein</fullName>
    </submittedName>
</protein>
<feature type="compositionally biased region" description="Basic and acidic residues" evidence="1">
    <location>
        <begin position="34"/>
        <end position="47"/>
    </location>
</feature>
<evidence type="ECO:0000313" key="3">
    <source>
        <dbReference type="Proteomes" id="UP000244240"/>
    </source>
</evidence>
<feature type="region of interest" description="Disordered" evidence="1">
    <location>
        <begin position="1"/>
        <end position="65"/>
    </location>
</feature>
<dbReference type="AlphaFoldDB" id="A0A2T6BQD4"/>
<name>A0A2T6BQD4_9BACL</name>